<protein>
    <recommendedName>
        <fullName evidence="4">FAD-binding domain-containing protein</fullName>
    </recommendedName>
</protein>
<dbReference type="KEGG" id="sen:SACE_4687"/>
<evidence type="ECO:0000256" key="1">
    <source>
        <dbReference type="SAM" id="MobiDB-lite"/>
    </source>
</evidence>
<name>A4FIT0_SACEN</name>
<accession>A4FIT0</accession>
<dbReference type="AlphaFoldDB" id="A4FIT0"/>
<dbReference type="Proteomes" id="UP000006728">
    <property type="component" value="Chromosome"/>
</dbReference>
<dbReference type="eggNOG" id="COG0654">
    <property type="taxonomic scope" value="Bacteria"/>
</dbReference>
<dbReference type="STRING" id="405948.SACE_4687"/>
<dbReference type="HOGENOM" id="CLU_1991077_0_0_11"/>
<dbReference type="SUPFAM" id="SSF51905">
    <property type="entry name" value="FAD/NAD(P)-binding domain"/>
    <property type="match status" value="1"/>
</dbReference>
<dbReference type="InterPro" id="IPR036188">
    <property type="entry name" value="FAD/NAD-bd_sf"/>
</dbReference>
<dbReference type="Gene3D" id="3.50.50.60">
    <property type="entry name" value="FAD/NAD(P)-binding domain"/>
    <property type="match status" value="1"/>
</dbReference>
<organism evidence="2 3">
    <name type="scientific">Saccharopolyspora erythraea (strain ATCC 11635 / DSM 40517 / JCM 4748 / NBRC 13426 / NCIMB 8594 / NRRL 2338)</name>
    <dbReference type="NCBI Taxonomy" id="405948"/>
    <lineage>
        <taxon>Bacteria</taxon>
        <taxon>Bacillati</taxon>
        <taxon>Actinomycetota</taxon>
        <taxon>Actinomycetes</taxon>
        <taxon>Pseudonocardiales</taxon>
        <taxon>Pseudonocardiaceae</taxon>
        <taxon>Saccharopolyspora</taxon>
    </lineage>
</organism>
<sequence length="125" mass="13017">MPAAADGVGSVIRAQRLPHPRVVYSQVRLVHGRVPLTLLGNAVHAMSPAAGAGANVASRDAASLTGVADGRPLLTALRDYEREMIGHGFGKVRLSAANVRRRPTARLTGTSSADGSVGNVRPHRP</sequence>
<keyword evidence="3" id="KW-1185">Reference proteome</keyword>
<feature type="region of interest" description="Disordered" evidence="1">
    <location>
        <begin position="101"/>
        <end position="125"/>
    </location>
</feature>
<reference evidence="2 3" key="1">
    <citation type="journal article" date="2007" name="Nat. Biotechnol.">
        <title>Complete genome sequence of the erythromycin-producing bacterium Saccharopolyspora erythraea NRRL23338.</title>
        <authorList>
            <person name="Oliynyk M."/>
            <person name="Samborskyy M."/>
            <person name="Lester J.B."/>
            <person name="Mironenko T."/>
            <person name="Scott N."/>
            <person name="Dickens S."/>
            <person name="Haydock S.F."/>
            <person name="Leadlay P.F."/>
        </authorList>
    </citation>
    <scope>NUCLEOTIDE SEQUENCE [LARGE SCALE GENOMIC DNA]</scope>
    <source>
        <strain evidence="3">ATCC 11635 / DSM 40517 / JCM 4748 / NBRC 13426 / NCIMB 8594 / NRRL 2338</strain>
    </source>
</reference>
<evidence type="ECO:0000313" key="3">
    <source>
        <dbReference type="Proteomes" id="UP000006728"/>
    </source>
</evidence>
<evidence type="ECO:0008006" key="4">
    <source>
        <dbReference type="Google" id="ProtNLM"/>
    </source>
</evidence>
<evidence type="ECO:0000313" key="2">
    <source>
        <dbReference type="EMBL" id="CAM03955.1"/>
    </source>
</evidence>
<proteinExistence type="predicted"/>
<dbReference type="EMBL" id="AM420293">
    <property type="protein sequence ID" value="CAM03955.1"/>
    <property type="molecule type" value="Genomic_DNA"/>
</dbReference>
<dbReference type="OrthoDB" id="3322136at2"/>
<gene>
    <name evidence="2" type="ordered locus">SACE_4687</name>
</gene>